<evidence type="ECO:0000313" key="2">
    <source>
        <dbReference type="EMBL" id="REF87744.1"/>
    </source>
</evidence>
<dbReference type="SUPFAM" id="SSF53335">
    <property type="entry name" value="S-adenosyl-L-methionine-dependent methyltransferases"/>
    <property type="match status" value="1"/>
</dbReference>
<dbReference type="AlphaFoldDB" id="A0A3D9YYB2"/>
<dbReference type="CDD" id="cd02440">
    <property type="entry name" value="AdoMet_MTases"/>
    <property type="match status" value="1"/>
</dbReference>
<accession>A0A3D9YYB2</accession>
<keyword evidence="2" id="KW-0489">Methyltransferase</keyword>
<dbReference type="PANTHER" id="PTHR42912">
    <property type="entry name" value="METHYLTRANSFERASE"/>
    <property type="match status" value="1"/>
</dbReference>
<feature type="domain" description="Methyltransferase type 11" evidence="1">
    <location>
        <begin position="126"/>
        <end position="222"/>
    </location>
</feature>
<reference evidence="2 3" key="1">
    <citation type="submission" date="2018-08" db="EMBL/GenBank/DDBJ databases">
        <title>Genomic Encyclopedia of Type Strains, Phase IV (KMG-IV): sequencing the most valuable type-strain genomes for metagenomic binning, comparative biology and taxonomic classification.</title>
        <authorList>
            <person name="Goeker M."/>
        </authorList>
    </citation>
    <scope>NUCLEOTIDE SEQUENCE [LARGE SCALE GENOMIC DNA]</scope>
    <source>
        <strain evidence="2 3">BW863</strain>
    </source>
</reference>
<keyword evidence="2" id="KW-0808">Transferase</keyword>
<dbReference type="EMBL" id="QUMO01000002">
    <property type="protein sequence ID" value="REF87744.1"/>
    <property type="molecule type" value="Genomic_DNA"/>
</dbReference>
<dbReference type="InterPro" id="IPR050508">
    <property type="entry name" value="Methyltransf_Superfamily"/>
</dbReference>
<dbReference type="InterPro" id="IPR029063">
    <property type="entry name" value="SAM-dependent_MTases_sf"/>
</dbReference>
<dbReference type="InterPro" id="IPR013216">
    <property type="entry name" value="Methyltransf_11"/>
</dbReference>
<keyword evidence="3" id="KW-1185">Reference proteome</keyword>
<dbReference type="Pfam" id="PF08241">
    <property type="entry name" value="Methyltransf_11"/>
    <property type="match status" value="1"/>
</dbReference>
<protein>
    <submittedName>
        <fullName evidence="2">Methyltransferase family protein</fullName>
    </submittedName>
</protein>
<gene>
    <name evidence="2" type="ORF">DES32_1373</name>
</gene>
<dbReference type="GO" id="GO:0032259">
    <property type="term" value="P:methylation"/>
    <property type="evidence" value="ECO:0007669"/>
    <property type="project" value="UniProtKB-KW"/>
</dbReference>
<evidence type="ECO:0000259" key="1">
    <source>
        <dbReference type="Pfam" id="PF08241"/>
    </source>
</evidence>
<comment type="caution">
    <text evidence="2">The sequence shown here is derived from an EMBL/GenBank/DDBJ whole genome shotgun (WGS) entry which is preliminary data.</text>
</comment>
<dbReference type="GO" id="GO:0008757">
    <property type="term" value="F:S-adenosylmethionine-dependent methyltransferase activity"/>
    <property type="evidence" value="ECO:0007669"/>
    <property type="project" value="InterPro"/>
</dbReference>
<name>A0A3D9YYB2_9HYPH</name>
<sequence length="333" mass="36377">MTVFERVPQFVDEMRDIDRGQRIGAENDQPLARVEPQQGPARVQNRQRAFQALEIEFFDRLIHALFIGQCQADATEDEMTSGHAALVTRQFGARAEAYVESSVHAQGADLDQAAALLQGQSTARVLDLGCGGGHVSFRAAPLVAEVTAYDLSVDMLAAVARVAAERGFANIATQQGRAETLPFPDAHFDVVLSRYSAHHWHGFGQALAEARRVLRPGGRALFMDVVSPGLGLLDTYLQGIELIRDPSHVRDYSLAEWTDALAAAGFALKSVTARRLHLDFATWVARIATPQMQIDTIRALQTQMSEDVAAHFAIEADGSFTIDTAAIEVARDR</sequence>
<dbReference type="Proteomes" id="UP000256900">
    <property type="component" value="Unassembled WGS sequence"/>
</dbReference>
<dbReference type="Gene3D" id="3.40.50.150">
    <property type="entry name" value="Vaccinia Virus protein VP39"/>
    <property type="match status" value="1"/>
</dbReference>
<proteinExistence type="predicted"/>
<organism evidence="2 3">
    <name type="scientific">Methylovirgula ligni</name>
    <dbReference type="NCBI Taxonomy" id="569860"/>
    <lineage>
        <taxon>Bacteria</taxon>
        <taxon>Pseudomonadati</taxon>
        <taxon>Pseudomonadota</taxon>
        <taxon>Alphaproteobacteria</taxon>
        <taxon>Hyphomicrobiales</taxon>
        <taxon>Beijerinckiaceae</taxon>
        <taxon>Methylovirgula</taxon>
    </lineage>
</organism>
<dbReference type="PANTHER" id="PTHR42912:SF93">
    <property type="entry name" value="N6-ADENOSINE-METHYLTRANSFERASE TMT1A"/>
    <property type="match status" value="1"/>
</dbReference>
<evidence type="ECO:0000313" key="3">
    <source>
        <dbReference type="Proteomes" id="UP000256900"/>
    </source>
</evidence>